<evidence type="ECO:0000313" key="1">
    <source>
        <dbReference type="EMBL" id="KAK9323307.1"/>
    </source>
</evidence>
<proteinExistence type="predicted"/>
<sequence>MNPSQGLASDTLVRTTAGLKRVGDIQIGDCLYDERNRPTLCIGVAPPATGQLKKITYREFDSSAYTSFTCTPGHPITLTLTTIRACASRNAVIWPTRCDRKQTVKEACDLHLDILSDYFYHDLVVGDIHPQPAAVHAYVEKVLDQHYHPGHQDKYSKCIDDYLELAHAPGLDQAREAIHACMDSYLEQLSTPTSGAEADEVDYTDDVFQDLDSTDEVFDLDESNELTGDRNAPDPEHFFPEKPFVELDLPSSQSTHTYVPSSQPPPPDDDMRSSSPWSGSSSIDLDNARADRFATVRKSLDRIDCDCGGLRKVHRYFKNEEQAQLAVKILKSDLHHLIDPSIVREGEEFSMTVEEFEPLCCKEIKLKHLKLYRAPLQFDLSTVSTGPQALPLDPYFLGLWLGDGSVNSTDISVGGGDHETLTWLRSYVDRLNRSRPPHDKLYVSENLKHPAGTVTANGFVGNYDVFAYRIACRRLGPGRTNNPVLEGLRKLGILSDKSGGIPAEYLAADEDTRLAVIAGLIDSDGSYDKSKNGYKFSQMTEGHRNIVDDLKKLAVSTGISVKGVSIEMKLNTAIGASHRTPVYCIRLGKGSEKFQKYLCLPRKKMNRVHTYYNNDARPITISDEPDGEYRAIQVSGSKFQLANRLIV</sequence>
<name>A0ACC3TR35_9ASCO</name>
<organism evidence="1 2">
    <name type="scientific">Lipomyces orientalis</name>
    <dbReference type="NCBI Taxonomy" id="1233043"/>
    <lineage>
        <taxon>Eukaryota</taxon>
        <taxon>Fungi</taxon>
        <taxon>Dikarya</taxon>
        <taxon>Ascomycota</taxon>
        <taxon>Saccharomycotina</taxon>
        <taxon>Lipomycetes</taxon>
        <taxon>Lipomycetales</taxon>
        <taxon>Lipomycetaceae</taxon>
        <taxon>Lipomyces</taxon>
    </lineage>
</organism>
<dbReference type="Proteomes" id="UP001489719">
    <property type="component" value="Unassembled WGS sequence"/>
</dbReference>
<reference evidence="2" key="1">
    <citation type="journal article" date="2024" name="Front. Bioeng. Biotechnol.">
        <title>Genome-scale model development and genomic sequencing of the oleaginous clade Lipomyces.</title>
        <authorList>
            <person name="Czajka J.J."/>
            <person name="Han Y."/>
            <person name="Kim J."/>
            <person name="Mondo S.J."/>
            <person name="Hofstad B.A."/>
            <person name="Robles A."/>
            <person name="Haridas S."/>
            <person name="Riley R."/>
            <person name="LaButti K."/>
            <person name="Pangilinan J."/>
            <person name="Andreopoulos W."/>
            <person name="Lipzen A."/>
            <person name="Yan J."/>
            <person name="Wang M."/>
            <person name="Ng V."/>
            <person name="Grigoriev I.V."/>
            <person name="Spatafora J.W."/>
            <person name="Magnuson J.K."/>
            <person name="Baker S.E."/>
            <person name="Pomraning K.R."/>
        </authorList>
    </citation>
    <scope>NUCLEOTIDE SEQUENCE [LARGE SCALE GENOMIC DNA]</scope>
    <source>
        <strain evidence="2">CBS 10300</strain>
    </source>
</reference>
<accession>A0ACC3TR35</accession>
<gene>
    <name evidence="1" type="ORF">V1517DRAFT_337990</name>
</gene>
<evidence type="ECO:0000313" key="2">
    <source>
        <dbReference type="Proteomes" id="UP001489719"/>
    </source>
</evidence>
<keyword evidence="2" id="KW-1185">Reference proteome</keyword>
<protein>
    <submittedName>
        <fullName evidence="1">Uncharacterized protein</fullName>
    </submittedName>
</protein>
<comment type="caution">
    <text evidence="1">The sequence shown here is derived from an EMBL/GenBank/DDBJ whole genome shotgun (WGS) entry which is preliminary data.</text>
</comment>
<dbReference type="EMBL" id="MU970063">
    <property type="protein sequence ID" value="KAK9323307.1"/>
    <property type="molecule type" value="Genomic_DNA"/>
</dbReference>